<evidence type="ECO:0000256" key="1">
    <source>
        <dbReference type="ARBA" id="ARBA00023125"/>
    </source>
</evidence>
<protein>
    <submittedName>
        <fullName evidence="3">Helix-turn-helix transcriptional regulator</fullName>
    </submittedName>
</protein>
<dbReference type="SMART" id="SM00530">
    <property type="entry name" value="HTH_XRE"/>
    <property type="match status" value="1"/>
</dbReference>
<dbReference type="GO" id="GO:0003677">
    <property type="term" value="F:DNA binding"/>
    <property type="evidence" value="ECO:0007669"/>
    <property type="project" value="UniProtKB-KW"/>
</dbReference>
<dbReference type="InterPro" id="IPR010982">
    <property type="entry name" value="Lambda_DNA-bd_dom_sf"/>
</dbReference>
<organism evidence="3 4">
    <name type="scientific">Holtiella tumoricola</name>
    <dbReference type="NCBI Taxonomy" id="3018743"/>
    <lineage>
        <taxon>Bacteria</taxon>
        <taxon>Bacillati</taxon>
        <taxon>Bacillota</taxon>
        <taxon>Clostridia</taxon>
        <taxon>Lachnospirales</taxon>
        <taxon>Cellulosilyticaceae</taxon>
        <taxon>Holtiella</taxon>
    </lineage>
</organism>
<dbReference type="EMBL" id="JAQIFT010000068">
    <property type="protein sequence ID" value="MDA3733613.1"/>
    <property type="molecule type" value="Genomic_DNA"/>
</dbReference>
<dbReference type="SUPFAM" id="SSF47413">
    <property type="entry name" value="lambda repressor-like DNA-binding domains"/>
    <property type="match status" value="1"/>
</dbReference>
<feature type="domain" description="HTH cro/C1-type" evidence="2">
    <location>
        <begin position="10"/>
        <end position="64"/>
    </location>
</feature>
<dbReference type="RefSeq" id="WP_271013418.1">
    <property type="nucleotide sequence ID" value="NZ_JAQIFT010000068.1"/>
</dbReference>
<reference evidence="3" key="1">
    <citation type="journal article" date="2023" name="Int. J. Syst. Evol. Microbiol.">
        <title>&lt;i&gt;Holtiella tumoricola&lt;/i&gt; gen. nov. sp. nov., isolated from a human clinical sample.</title>
        <authorList>
            <person name="Allen-Vercoe E."/>
            <person name="Daigneault M.C."/>
            <person name="Vancuren S.J."/>
            <person name="Cochrane K."/>
            <person name="O'Neal L.L."/>
            <person name="Sankaranarayanan K."/>
            <person name="Lawson P.A."/>
        </authorList>
    </citation>
    <scope>NUCLEOTIDE SEQUENCE</scope>
    <source>
        <strain evidence="3">CC70A</strain>
    </source>
</reference>
<gene>
    <name evidence="3" type="ORF">PBV87_19265</name>
</gene>
<evidence type="ECO:0000259" key="2">
    <source>
        <dbReference type="PROSITE" id="PS50943"/>
    </source>
</evidence>
<dbReference type="PANTHER" id="PTHR46558">
    <property type="entry name" value="TRACRIPTIONAL REGULATORY PROTEIN-RELATED-RELATED"/>
    <property type="match status" value="1"/>
</dbReference>
<dbReference type="Gene3D" id="1.10.260.40">
    <property type="entry name" value="lambda repressor-like DNA-binding domains"/>
    <property type="match status" value="1"/>
</dbReference>
<dbReference type="PANTHER" id="PTHR46558:SF11">
    <property type="entry name" value="HTH-TYPE TRANSCRIPTIONAL REGULATOR XRE"/>
    <property type="match status" value="1"/>
</dbReference>
<accession>A0AA42DQR1</accession>
<sequence>MQCKTLGTRVKELRLYHGLSQSELSKILNIGNSTLSMYESNSRIPGDDVKQKIADYFNVSIDYLLGRDGEYIGTPPSGYQIENIELLQFAYRLGECKNLRTLFKRVKSLSDSDIEKIIKFIDIIEDKTN</sequence>
<evidence type="ECO:0000313" key="3">
    <source>
        <dbReference type="EMBL" id="MDA3733613.1"/>
    </source>
</evidence>
<dbReference type="CDD" id="cd00093">
    <property type="entry name" value="HTH_XRE"/>
    <property type="match status" value="1"/>
</dbReference>
<name>A0AA42DQR1_9FIRM</name>
<dbReference type="PROSITE" id="PS50943">
    <property type="entry name" value="HTH_CROC1"/>
    <property type="match status" value="1"/>
</dbReference>
<dbReference type="InterPro" id="IPR001387">
    <property type="entry name" value="Cro/C1-type_HTH"/>
</dbReference>
<proteinExistence type="predicted"/>
<keyword evidence="1" id="KW-0238">DNA-binding</keyword>
<dbReference type="Proteomes" id="UP001169242">
    <property type="component" value="Unassembled WGS sequence"/>
</dbReference>
<dbReference type="AlphaFoldDB" id="A0AA42DQR1"/>
<dbReference type="Pfam" id="PF01381">
    <property type="entry name" value="HTH_3"/>
    <property type="match status" value="1"/>
</dbReference>
<comment type="caution">
    <text evidence="3">The sequence shown here is derived from an EMBL/GenBank/DDBJ whole genome shotgun (WGS) entry which is preliminary data.</text>
</comment>
<evidence type="ECO:0000313" key="4">
    <source>
        <dbReference type="Proteomes" id="UP001169242"/>
    </source>
</evidence>
<keyword evidence="4" id="KW-1185">Reference proteome</keyword>